<reference evidence="2 3" key="1">
    <citation type="submission" date="2017-04" db="EMBL/GenBank/DDBJ databases">
        <authorList>
            <person name="Afonso C.L."/>
            <person name="Miller P.J."/>
            <person name="Scott M.A."/>
            <person name="Spackman E."/>
            <person name="Goraichik I."/>
            <person name="Dimitrov K.M."/>
            <person name="Suarez D.L."/>
            <person name="Swayne D.E."/>
        </authorList>
    </citation>
    <scope>NUCLEOTIDE SEQUENCE [LARGE SCALE GENOMIC DNA]</scope>
    <source>
        <strain evidence="2 3">609q</strain>
    </source>
</reference>
<dbReference type="RefSeq" id="WP_094496545.1">
    <property type="nucleotide sequence ID" value="NZ_NGNV01000044.1"/>
</dbReference>
<organism evidence="2 3">
    <name type="scientific">Lactobacillus taiwanensis</name>
    <dbReference type="NCBI Taxonomy" id="508451"/>
    <lineage>
        <taxon>Bacteria</taxon>
        <taxon>Bacillati</taxon>
        <taxon>Bacillota</taxon>
        <taxon>Bacilli</taxon>
        <taxon>Lactobacillales</taxon>
        <taxon>Lactobacillaceae</taxon>
        <taxon>Lactobacillus</taxon>
    </lineage>
</organism>
<accession>A0A256LC32</accession>
<gene>
    <name evidence="1" type="ORF">CBF53_07830</name>
    <name evidence="2" type="ORF">CBF70_07275</name>
</gene>
<reference evidence="1" key="2">
    <citation type="submission" date="2017-05" db="EMBL/GenBank/DDBJ databases">
        <authorList>
            <person name="Lin X.B."/>
            <person name="Stothard P."/>
            <person name="Tasseva G."/>
            <person name="Walter J."/>
        </authorList>
    </citation>
    <scope>NUCLEOTIDE SEQUENCE</scope>
    <source>
        <strain evidence="1">609u</strain>
    </source>
</reference>
<evidence type="ECO:0008006" key="5">
    <source>
        <dbReference type="Google" id="ProtNLM"/>
    </source>
</evidence>
<dbReference type="InterPro" id="IPR006523">
    <property type="entry name" value="RinA"/>
</dbReference>
<dbReference type="EMBL" id="NGNV01000044">
    <property type="protein sequence ID" value="OYR87350.1"/>
    <property type="molecule type" value="Genomic_DNA"/>
</dbReference>
<evidence type="ECO:0000313" key="1">
    <source>
        <dbReference type="EMBL" id="OYR87350.1"/>
    </source>
</evidence>
<comment type="caution">
    <text evidence="2">The sequence shown here is derived from an EMBL/GenBank/DDBJ whole genome shotgun (WGS) entry which is preliminary data.</text>
</comment>
<protein>
    <recommendedName>
        <fullName evidence="5">Transcriptional regulator</fullName>
    </recommendedName>
</protein>
<name>A0A256LC32_9LACO</name>
<proteinExistence type="predicted"/>
<dbReference type="NCBIfam" id="TIGR01636">
    <property type="entry name" value="phage_rinA"/>
    <property type="match status" value="1"/>
</dbReference>
<sequence>MKRAVFLHIESILRGYPRMNDYIKQRLNNKYYSLDDDKAISVLIEQQMVVKNCLVNSTEEDQQLIDSLYFHHDPNKTIDGVAMDLNISRSSLFYKRNKFMEAIRRGLGW</sequence>
<evidence type="ECO:0000313" key="3">
    <source>
        <dbReference type="Proteomes" id="UP000215828"/>
    </source>
</evidence>
<evidence type="ECO:0000313" key="2">
    <source>
        <dbReference type="EMBL" id="OYR90971.1"/>
    </source>
</evidence>
<dbReference type="Proteomes" id="UP000215828">
    <property type="component" value="Unassembled WGS sequence"/>
</dbReference>
<dbReference type="EMBL" id="NGNX01000033">
    <property type="protein sequence ID" value="OYR90971.1"/>
    <property type="molecule type" value="Genomic_DNA"/>
</dbReference>
<evidence type="ECO:0000313" key="4">
    <source>
        <dbReference type="Proteomes" id="UP000216316"/>
    </source>
</evidence>
<dbReference type="AlphaFoldDB" id="A0A256LC32"/>
<reference evidence="3 4" key="3">
    <citation type="submission" date="2017-09" db="EMBL/GenBank/DDBJ databases">
        <title>Tripartite evolution among Lactobacillus johnsonii, Lactobacillus taiwanensis, Lactobacillus reuteri and their rodent host.</title>
        <authorList>
            <person name="Wang T."/>
            <person name="Knowles S."/>
            <person name="Cheng C."/>
        </authorList>
    </citation>
    <scope>NUCLEOTIDE SEQUENCE [LARGE SCALE GENOMIC DNA]</scope>
    <source>
        <strain evidence="2 3">609q</strain>
        <strain evidence="1 4">609u</strain>
    </source>
</reference>
<keyword evidence="4" id="KW-1185">Reference proteome</keyword>
<dbReference type="Proteomes" id="UP000216316">
    <property type="component" value="Unassembled WGS sequence"/>
</dbReference>